<name>A0ABQ9E4S5_TEGGR</name>
<accession>A0ABQ9E4S5</accession>
<comment type="subcellular location">
    <subcellularLocation>
        <location evidence="1">Nucleus</location>
    </subcellularLocation>
</comment>
<evidence type="ECO:0000256" key="1">
    <source>
        <dbReference type="ARBA" id="ARBA00004123"/>
    </source>
</evidence>
<feature type="compositionally biased region" description="Basic and acidic residues" evidence="4">
    <location>
        <begin position="341"/>
        <end position="354"/>
    </location>
</feature>
<evidence type="ECO:0000256" key="4">
    <source>
        <dbReference type="SAM" id="MobiDB-lite"/>
    </source>
</evidence>
<organism evidence="5 6">
    <name type="scientific">Tegillarca granosa</name>
    <name type="common">Malaysian cockle</name>
    <name type="synonym">Anadara granosa</name>
    <dbReference type="NCBI Taxonomy" id="220873"/>
    <lineage>
        <taxon>Eukaryota</taxon>
        <taxon>Metazoa</taxon>
        <taxon>Spiralia</taxon>
        <taxon>Lophotrochozoa</taxon>
        <taxon>Mollusca</taxon>
        <taxon>Bivalvia</taxon>
        <taxon>Autobranchia</taxon>
        <taxon>Pteriomorphia</taxon>
        <taxon>Arcoida</taxon>
        <taxon>Arcoidea</taxon>
        <taxon>Arcidae</taxon>
        <taxon>Tegillarca</taxon>
    </lineage>
</organism>
<dbReference type="Proteomes" id="UP001217089">
    <property type="component" value="Unassembled WGS sequence"/>
</dbReference>
<keyword evidence="2" id="KW-0539">Nucleus</keyword>
<evidence type="ECO:0000313" key="5">
    <source>
        <dbReference type="EMBL" id="KAJ8299249.1"/>
    </source>
</evidence>
<comment type="caution">
    <text evidence="5">The sequence shown here is derived from an EMBL/GenBank/DDBJ whole genome shotgun (WGS) entry which is preliminary data.</text>
</comment>
<feature type="compositionally biased region" description="Low complexity" evidence="4">
    <location>
        <begin position="394"/>
        <end position="414"/>
    </location>
</feature>
<reference evidence="5 6" key="1">
    <citation type="submission" date="2022-12" db="EMBL/GenBank/DDBJ databases">
        <title>Chromosome-level genome of Tegillarca granosa.</title>
        <authorList>
            <person name="Kim J."/>
        </authorList>
    </citation>
    <scope>NUCLEOTIDE SEQUENCE [LARGE SCALE GENOMIC DNA]</scope>
    <source>
        <strain evidence="5">Teg-2019</strain>
        <tissue evidence="5">Adductor muscle</tissue>
    </source>
</reference>
<evidence type="ECO:0000256" key="2">
    <source>
        <dbReference type="ARBA" id="ARBA00023242"/>
    </source>
</evidence>
<dbReference type="InterPro" id="IPR016024">
    <property type="entry name" value="ARM-type_fold"/>
</dbReference>
<feature type="compositionally biased region" description="Basic and acidic residues" evidence="4">
    <location>
        <begin position="376"/>
        <end position="388"/>
    </location>
</feature>
<feature type="compositionally biased region" description="Polar residues" evidence="4">
    <location>
        <begin position="356"/>
        <end position="375"/>
    </location>
</feature>
<dbReference type="PANTHER" id="PTHR23424:SF23">
    <property type="entry name" value="PROTEIN SAAL1"/>
    <property type="match status" value="1"/>
</dbReference>
<evidence type="ECO:0008006" key="7">
    <source>
        <dbReference type="Google" id="ProtNLM"/>
    </source>
</evidence>
<evidence type="ECO:0000313" key="6">
    <source>
        <dbReference type="Proteomes" id="UP001217089"/>
    </source>
</evidence>
<feature type="region of interest" description="Disordered" evidence="4">
    <location>
        <begin position="340"/>
        <end position="428"/>
    </location>
</feature>
<gene>
    <name evidence="5" type="ORF">KUTeg_023309</name>
</gene>
<evidence type="ECO:0000256" key="3">
    <source>
        <dbReference type="ARBA" id="ARBA00038401"/>
    </source>
</evidence>
<proteinExistence type="inferred from homology"/>
<dbReference type="PANTHER" id="PTHR23424">
    <property type="entry name" value="SERUM AMYLOID A"/>
    <property type="match status" value="1"/>
</dbReference>
<dbReference type="SUPFAM" id="SSF48371">
    <property type="entry name" value="ARM repeat"/>
    <property type="match status" value="1"/>
</dbReference>
<comment type="similarity">
    <text evidence="3">Belongs to the SAAL1 family.</text>
</comment>
<protein>
    <recommendedName>
        <fullName evidence="7">Protein SAAL1</fullName>
    </recommendedName>
</protein>
<dbReference type="InterPro" id="IPR011989">
    <property type="entry name" value="ARM-like"/>
</dbReference>
<dbReference type="Gene3D" id="1.25.10.10">
    <property type="entry name" value="Leucine-rich Repeat Variant"/>
    <property type="match status" value="1"/>
</dbReference>
<dbReference type="InterPro" id="IPR052464">
    <property type="entry name" value="Synovial_Prolif_Regulator"/>
</dbReference>
<sequence>MTYFFHAKMSKDTGYESPAYIRNPSPPPELTQNTELLEADSIGNTTFSKHWLFSTLMKLIEEVERESKTTEETEFGVDVDEELQNELCKLWDMSMNCDVVNFLNEFKAVQILIGVIGKSKAPRVTEICVGILGNMSCDKNSCLEMSKEEKLILLYTSLSNPEARSPWINAIIKSSDVLDHLKFMFQSSTNCDLLKNAAEFVDVLLDLEESLCTKWATTEFVHSLLEAIKQIGCGHSDTLEVYFHIFQLLSTSEEGIQALVDCGEELAKPLMKYLNVLCEDEIVGLEGRAQCLASALCVFNILFSSNENIANMILKDEKMIRIFLKILEPLVPWLNVLNNENNKEDKSDKNDLKNEPSCSSTNSEQNSNKDGQSSDNKTDGTENSEPKTDSSTVSKSTENSANSNSSSNNDGSRNVAGESGLSDRTLSDSDEKVRRDLTLIHNIIKGFIYDYMFSLYMIDTEEAEDEVVICKQIVSYLNDSCSRSRLSYFILTLKETPTADFNPADFLQDLAEKYHKNRLRRIIQDVEDGRHLTRSDSDQDKFKGK</sequence>
<keyword evidence="6" id="KW-1185">Reference proteome</keyword>
<dbReference type="EMBL" id="JARBDR010000921">
    <property type="protein sequence ID" value="KAJ8299249.1"/>
    <property type="molecule type" value="Genomic_DNA"/>
</dbReference>